<dbReference type="GO" id="GO:0005886">
    <property type="term" value="C:plasma membrane"/>
    <property type="evidence" value="ECO:0007669"/>
    <property type="project" value="TreeGrafter"/>
</dbReference>
<dbReference type="Pfam" id="PF09788">
    <property type="entry name" value="Tmemb_55A"/>
    <property type="match status" value="1"/>
</dbReference>
<keyword evidence="6 11" id="KW-0967">Endosome</keyword>
<comment type="function">
    <text evidence="11">Catalyzes the hydrolysis of phosphatidylinositol-4,5-bisphosphate (PtdIns-4,5-P2) to phosphatidylinositol-4-phosphate (PtdIns-4-P).</text>
</comment>
<evidence type="ECO:0000256" key="3">
    <source>
        <dbReference type="ARBA" id="ARBA00004155"/>
    </source>
</evidence>
<dbReference type="STRING" id="34508.A0A4V6A2U8"/>
<dbReference type="EMBL" id="AZBU02000004">
    <property type="protein sequence ID" value="TKR80695.1"/>
    <property type="molecule type" value="Genomic_DNA"/>
</dbReference>
<feature type="region of interest" description="Disordered" evidence="12">
    <location>
        <begin position="51"/>
        <end position="114"/>
    </location>
</feature>
<keyword evidence="5 11" id="KW-0812">Transmembrane</keyword>
<dbReference type="GO" id="GO:0046856">
    <property type="term" value="P:phosphatidylinositol dephosphorylation"/>
    <property type="evidence" value="ECO:0007669"/>
    <property type="project" value="InterPro"/>
</dbReference>
<evidence type="ECO:0000313" key="13">
    <source>
        <dbReference type="EMBL" id="TKR80695.1"/>
    </source>
</evidence>
<evidence type="ECO:0000256" key="7">
    <source>
        <dbReference type="ARBA" id="ARBA00022801"/>
    </source>
</evidence>
<dbReference type="EC" id="3.1.3.78" evidence="4 11"/>
<dbReference type="GO" id="GO:0030670">
    <property type="term" value="C:phagocytic vesicle membrane"/>
    <property type="evidence" value="ECO:0007669"/>
    <property type="project" value="TreeGrafter"/>
</dbReference>
<dbReference type="Proteomes" id="UP000298663">
    <property type="component" value="Unassembled WGS sequence"/>
</dbReference>
<accession>A0A4V6A2U8</accession>
<reference evidence="13 14" key="1">
    <citation type="journal article" date="2015" name="Genome Biol.">
        <title>Comparative genomics of Steinernema reveals deeply conserved gene regulatory networks.</title>
        <authorList>
            <person name="Dillman A.R."/>
            <person name="Macchietto M."/>
            <person name="Porter C.F."/>
            <person name="Rogers A."/>
            <person name="Williams B."/>
            <person name="Antoshechkin I."/>
            <person name="Lee M.M."/>
            <person name="Goodwin Z."/>
            <person name="Lu X."/>
            <person name="Lewis E.E."/>
            <person name="Goodrich-Blair H."/>
            <person name="Stock S.P."/>
            <person name="Adams B.J."/>
            <person name="Sternberg P.W."/>
            <person name="Mortazavi A."/>
        </authorList>
    </citation>
    <scope>NUCLEOTIDE SEQUENCE [LARGE SCALE GENOMIC DNA]</scope>
    <source>
        <strain evidence="13 14">ALL</strain>
    </source>
</reference>
<evidence type="ECO:0000256" key="6">
    <source>
        <dbReference type="ARBA" id="ARBA00022753"/>
    </source>
</evidence>
<keyword evidence="14" id="KW-1185">Reference proteome</keyword>
<evidence type="ECO:0000256" key="4">
    <source>
        <dbReference type="ARBA" id="ARBA00012936"/>
    </source>
</evidence>
<dbReference type="GO" id="GO:0031902">
    <property type="term" value="C:late endosome membrane"/>
    <property type="evidence" value="ECO:0007669"/>
    <property type="project" value="UniProtKB-SubCell"/>
</dbReference>
<proteinExistence type="predicted"/>
<keyword evidence="9 11" id="KW-0472">Membrane</keyword>
<evidence type="ECO:0000256" key="1">
    <source>
        <dbReference type="ARBA" id="ARBA00001261"/>
    </source>
</evidence>
<dbReference type="GO" id="GO:0005765">
    <property type="term" value="C:lysosomal membrane"/>
    <property type="evidence" value="ECO:0007669"/>
    <property type="project" value="UniProtKB-SubCell"/>
</dbReference>
<keyword evidence="10 11" id="KW-0458">Lysosome</keyword>
<dbReference type="PANTHER" id="PTHR21014">
    <property type="entry name" value="PHOSPHATIDYLINOSITOL-4,5-BISPHOSPHATE 4-PHOSPHATASE"/>
    <property type="match status" value="1"/>
</dbReference>
<dbReference type="OrthoDB" id="9939933at2759"/>
<evidence type="ECO:0000256" key="5">
    <source>
        <dbReference type="ARBA" id="ARBA00022692"/>
    </source>
</evidence>
<comment type="catalytic activity">
    <reaction evidence="1 11">
        <text>a 1,2-diacyl-sn-glycero-3-phospho-(1D-myo-inositol-4,5-bisphosphate) + H2O = a 1,2-diacyl-sn-glycero-3-phospho-(1D-myo-inositol-5-phosphate) + phosphate</text>
        <dbReference type="Rhea" id="RHEA:25674"/>
        <dbReference type="ChEBI" id="CHEBI:15377"/>
        <dbReference type="ChEBI" id="CHEBI:43474"/>
        <dbReference type="ChEBI" id="CHEBI:57795"/>
        <dbReference type="ChEBI" id="CHEBI:58456"/>
        <dbReference type="EC" id="3.1.3.78"/>
    </reaction>
</comment>
<name>A0A4V6A2U8_STECR</name>
<comment type="caution">
    <text evidence="13">The sequence shown here is derived from an EMBL/GenBank/DDBJ whole genome shotgun (WGS) entry which is preliminary data.</text>
</comment>
<evidence type="ECO:0000256" key="2">
    <source>
        <dbReference type="ARBA" id="ARBA00004107"/>
    </source>
</evidence>
<dbReference type="PANTHER" id="PTHR21014:SF6">
    <property type="entry name" value="PHOSPHATIDYLINOSITOL-4,5-BISPHOSPHATE 4-PHOSPHATASE"/>
    <property type="match status" value="1"/>
</dbReference>
<feature type="transmembrane region" description="Helical" evidence="11">
    <location>
        <begin position="280"/>
        <end position="301"/>
    </location>
</feature>
<feature type="transmembrane region" description="Helical" evidence="11">
    <location>
        <begin position="248"/>
        <end position="268"/>
    </location>
</feature>
<reference evidence="13 14" key="2">
    <citation type="journal article" date="2019" name="G3 (Bethesda)">
        <title>Hybrid Assembly of the Genome of the Entomopathogenic Nematode Steinernema carpocapsae Identifies the X-Chromosome.</title>
        <authorList>
            <person name="Serra L."/>
            <person name="Macchietto M."/>
            <person name="Macias-Munoz A."/>
            <person name="McGill C.J."/>
            <person name="Rodriguez I.M."/>
            <person name="Rodriguez B."/>
            <person name="Murad R."/>
            <person name="Mortazavi A."/>
        </authorList>
    </citation>
    <scope>NUCLEOTIDE SEQUENCE [LARGE SCALE GENOMIC DNA]</scope>
    <source>
        <strain evidence="13 14">ALL</strain>
    </source>
</reference>
<dbReference type="AlphaFoldDB" id="A0A4V6A2U8"/>
<dbReference type="InterPro" id="IPR019178">
    <property type="entry name" value="PtdIns-P2-Ptase"/>
</dbReference>
<sequence length="312" mass="33557">MIITRSPSATCCLLLSAVLNSSSRRSSSGPLHLSRCCRVTVLCAGPAHSQMSRAEDGEDQPLLGSGAGSAATPVGYSSNEINEYDGPETVESPGSEPVQPIQNQPGSPDAVRGASGPTVHCRVCESVIYIEGKTQQHVVRCPHCQEATPIRAAPPGKKYVRCPCNCLLICKASSNRIACPRNNCRRVITFGGSQPIGTAIRAPAGTCRVLCSHCNDEFMFNTLNNTTATCPHCKKVSSVGHQYARYRAALYFIAALVFLIVAAGLTWATVETAHNNPIIYALWIVLYLIAVLFFVRFLYFVTLKISQVIGPV</sequence>
<evidence type="ECO:0000256" key="9">
    <source>
        <dbReference type="ARBA" id="ARBA00023136"/>
    </source>
</evidence>
<evidence type="ECO:0000256" key="8">
    <source>
        <dbReference type="ARBA" id="ARBA00022989"/>
    </source>
</evidence>
<protein>
    <recommendedName>
        <fullName evidence="4 11">Phosphatidylinositol-4,5-bisphosphate 4-phosphatase</fullName>
        <ecNumber evidence="4 11">3.1.3.78</ecNumber>
    </recommendedName>
</protein>
<comment type="subcellular location">
    <subcellularLocation>
        <location evidence="2 11">Late endosome membrane</location>
        <topology evidence="2 11">Multi-pass membrane protein</topology>
    </subcellularLocation>
    <subcellularLocation>
        <location evidence="3 11">Lysosome membrane</location>
        <topology evidence="3 11">Multi-pass membrane protein</topology>
    </subcellularLocation>
</comment>
<evidence type="ECO:0000256" key="11">
    <source>
        <dbReference type="RuleBase" id="RU365008"/>
    </source>
</evidence>
<evidence type="ECO:0000256" key="12">
    <source>
        <dbReference type="SAM" id="MobiDB-lite"/>
    </source>
</evidence>
<evidence type="ECO:0000256" key="10">
    <source>
        <dbReference type="ARBA" id="ARBA00023228"/>
    </source>
</evidence>
<organism evidence="13 14">
    <name type="scientific">Steinernema carpocapsae</name>
    <name type="common">Entomopathogenic nematode</name>
    <dbReference type="NCBI Taxonomy" id="34508"/>
    <lineage>
        <taxon>Eukaryota</taxon>
        <taxon>Metazoa</taxon>
        <taxon>Ecdysozoa</taxon>
        <taxon>Nematoda</taxon>
        <taxon>Chromadorea</taxon>
        <taxon>Rhabditida</taxon>
        <taxon>Tylenchina</taxon>
        <taxon>Panagrolaimomorpha</taxon>
        <taxon>Strongyloidoidea</taxon>
        <taxon>Steinernematidae</taxon>
        <taxon>Steinernema</taxon>
    </lineage>
</organism>
<gene>
    <name evidence="13" type="ORF">L596_014725</name>
</gene>
<dbReference type="GO" id="GO:0034597">
    <property type="term" value="F:phosphatidylinositol-4,5-bisphosphate 4-phosphatase activity"/>
    <property type="evidence" value="ECO:0007669"/>
    <property type="project" value="UniProtKB-EC"/>
</dbReference>
<keyword evidence="7 11" id="KW-0378">Hydrolase</keyword>
<evidence type="ECO:0000313" key="14">
    <source>
        <dbReference type="Proteomes" id="UP000298663"/>
    </source>
</evidence>
<keyword evidence="8 11" id="KW-1133">Transmembrane helix</keyword>